<dbReference type="Proteomes" id="UP000292445">
    <property type="component" value="Unassembled WGS sequence"/>
</dbReference>
<dbReference type="Gene3D" id="3.40.190.150">
    <property type="entry name" value="Bordetella uptake gene, domain 1"/>
    <property type="match status" value="1"/>
</dbReference>
<feature type="chain" id="PRO_5020563042" evidence="2">
    <location>
        <begin position="23"/>
        <end position="320"/>
    </location>
</feature>
<proteinExistence type="inferred from homology"/>
<dbReference type="OrthoDB" id="8677235at2"/>
<dbReference type="Gene3D" id="3.40.190.10">
    <property type="entry name" value="Periplasmic binding protein-like II"/>
    <property type="match status" value="1"/>
</dbReference>
<keyword evidence="2" id="KW-0732">Signal</keyword>
<keyword evidence="4" id="KW-1185">Reference proteome</keyword>
<dbReference type="SUPFAM" id="SSF53850">
    <property type="entry name" value="Periplasmic binding protein-like II"/>
    <property type="match status" value="1"/>
</dbReference>
<sequence>MPLNPRFLLAAAMLAAGASAHAGYPEKPITFVVPFPPGGTTDIIARTLAARLGTELKQTVVVENRPGAGGNIGAQAVARAQPDGYTLLLSTAGPLSINQHLYKNPGYDPATSFAPVALVAAVPIMLVANPSAPFKTVAELVDYARKHPGKLSYGSQGNGTTSHLTMELLKTQAGIGIQHIPYRGSAPAATDLMGGVVQVMFDNSPSTLPFVKGGKMRALGVASPKRVKGMEDIPAVAETLPGFTSEAWFGLVAPAATPAATVGILNKAVNKILSSAEYRQELATSGTEPLGGTPADFAKYRSAEAAKWGEIVRAADIRLD</sequence>
<organism evidence="3 4">
    <name type="scientific">Pigmentiphaga kullae</name>
    <dbReference type="NCBI Taxonomy" id="151784"/>
    <lineage>
        <taxon>Bacteria</taxon>
        <taxon>Pseudomonadati</taxon>
        <taxon>Pseudomonadota</taxon>
        <taxon>Betaproteobacteria</taxon>
        <taxon>Burkholderiales</taxon>
        <taxon>Alcaligenaceae</taxon>
        <taxon>Pigmentiphaga</taxon>
    </lineage>
</organism>
<protein>
    <submittedName>
        <fullName evidence="3">Tripartite-type tricarboxylate transporter receptor subunit TctC</fullName>
    </submittedName>
</protein>
<feature type="signal peptide" evidence="2">
    <location>
        <begin position="1"/>
        <end position="22"/>
    </location>
</feature>
<dbReference type="PIRSF" id="PIRSF017082">
    <property type="entry name" value="YflP"/>
    <property type="match status" value="1"/>
</dbReference>
<gene>
    <name evidence="3" type="ORF">EV675_3911</name>
</gene>
<reference evidence="3 4" key="1">
    <citation type="submission" date="2019-02" db="EMBL/GenBank/DDBJ databases">
        <title>Genomic Encyclopedia of Type Strains, Phase IV (KMG-IV): sequencing the most valuable type-strain genomes for metagenomic binning, comparative biology and taxonomic classification.</title>
        <authorList>
            <person name="Goeker M."/>
        </authorList>
    </citation>
    <scope>NUCLEOTIDE SEQUENCE [LARGE SCALE GENOMIC DNA]</scope>
    <source>
        <strain evidence="3 4">K24</strain>
    </source>
</reference>
<dbReference type="InterPro" id="IPR005064">
    <property type="entry name" value="BUG"/>
</dbReference>
<dbReference type="PANTHER" id="PTHR42928:SF5">
    <property type="entry name" value="BLR1237 PROTEIN"/>
    <property type="match status" value="1"/>
</dbReference>
<dbReference type="RefSeq" id="WP_130358959.1">
    <property type="nucleotide sequence ID" value="NZ_SGXC01000002.1"/>
</dbReference>
<dbReference type="EMBL" id="SGXC01000002">
    <property type="protein sequence ID" value="RZS81288.1"/>
    <property type="molecule type" value="Genomic_DNA"/>
</dbReference>
<dbReference type="PANTHER" id="PTHR42928">
    <property type="entry name" value="TRICARBOXYLATE-BINDING PROTEIN"/>
    <property type="match status" value="1"/>
</dbReference>
<dbReference type="AlphaFoldDB" id="A0A4Q7NDW2"/>
<evidence type="ECO:0000256" key="2">
    <source>
        <dbReference type="SAM" id="SignalP"/>
    </source>
</evidence>
<evidence type="ECO:0000313" key="3">
    <source>
        <dbReference type="EMBL" id="RZS81288.1"/>
    </source>
</evidence>
<keyword evidence="3" id="KW-0675">Receptor</keyword>
<comment type="caution">
    <text evidence="3">The sequence shown here is derived from an EMBL/GenBank/DDBJ whole genome shotgun (WGS) entry which is preliminary data.</text>
</comment>
<name>A0A4Q7NDW2_9BURK</name>
<dbReference type="CDD" id="cd13578">
    <property type="entry name" value="PBP2_Bug27"/>
    <property type="match status" value="1"/>
</dbReference>
<dbReference type="Pfam" id="PF03401">
    <property type="entry name" value="TctC"/>
    <property type="match status" value="1"/>
</dbReference>
<accession>A0A4Q7NDW2</accession>
<comment type="similarity">
    <text evidence="1">Belongs to the UPF0065 (bug) family.</text>
</comment>
<evidence type="ECO:0000256" key="1">
    <source>
        <dbReference type="ARBA" id="ARBA00006987"/>
    </source>
</evidence>
<dbReference type="InterPro" id="IPR042100">
    <property type="entry name" value="Bug_dom1"/>
</dbReference>
<evidence type="ECO:0000313" key="4">
    <source>
        <dbReference type="Proteomes" id="UP000292445"/>
    </source>
</evidence>